<feature type="compositionally biased region" description="Polar residues" evidence="6">
    <location>
        <begin position="106"/>
        <end position="120"/>
    </location>
</feature>
<dbReference type="InterPro" id="IPR013083">
    <property type="entry name" value="Znf_RING/FYVE/PHD"/>
</dbReference>
<dbReference type="GO" id="GO:0008270">
    <property type="term" value="F:zinc ion binding"/>
    <property type="evidence" value="ECO:0007669"/>
    <property type="project" value="UniProtKB-KW"/>
</dbReference>
<dbReference type="GO" id="GO:0043161">
    <property type="term" value="P:proteasome-mediated ubiquitin-dependent protein catabolic process"/>
    <property type="evidence" value="ECO:0007669"/>
    <property type="project" value="InterPro"/>
</dbReference>
<evidence type="ECO:0000256" key="1">
    <source>
        <dbReference type="ARBA" id="ARBA00022723"/>
    </source>
</evidence>
<organism evidence="9 10">
    <name type="scientific">Plasmodium falciparum (isolate Palo Alto / Uganda)</name>
    <dbReference type="NCBI Taxonomy" id="57270"/>
    <lineage>
        <taxon>Eukaryota</taxon>
        <taxon>Sar</taxon>
        <taxon>Alveolata</taxon>
        <taxon>Apicomplexa</taxon>
        <taxon>Aconoidasida</taxon>
        <taxon>Haemosporida</taxon>
        <taxon>Plasmodiidae</taxon>
        <taxon>Plasmodium</taxon>
        <taxon>Plasmodium (Laverania)</taxon>
    </lineage>
</organism>
<feature type="compositionally biased region" description="Basic and acidic residues" evidence="6">
    <location>
        <begin position="219"/>
        <end position="306"/>
    </location>
</feature>
<feature type="domain" description="RING-type" evidence="7">
    <location>
        <begin position="404"/>
        <end position="447"/>
    </location>
</feature>
<dbReference type="GO" id="GO:0061630">
    <property type="term" value="F:ubiquitin protein ligase activity"/>
    <property type="evidence" value="ECO:0007669"/>
    <property type="project" value="InterPro"/>
</dbReference>
<keyword evidence="2 4" id="KW-0863">Zinc-finger</keyword>
<evidence type="ECO:0000259" key="8">
    <source>
        <dbReference type="PROSITE" id="PS51867"/>
    </source>
</evidence>
<reference evidence="9 10" key="2">
    <citation type="submission" date="2013-02" db="EMBL/GenBank/DDBJ databases">
        <title>The Genome Sequence of Plasmodium falciparum Palo Alto/Uganda.</title>
        <authorList>
            <consortium name="The Broad Institute Genome Sequencing Platform"/>
            <consortium name="The Broad Institute Genome Sequencing Center for Infectious Disease"/>
            <person name="Neafsey D."/>
            <person name="Cheeseman I."/>
            <person name="Volkman S."/>
            <person name="Adams J."/>
            <person name="Walker B."/>
            <person name="Young S.K."/>
            <person name="Zeng Q."/>
            <person name="Gargeya S."/>
            <person name="Fitzgerald M."/>
            <person name="Haas B."/>
            <person name="Abouelleil A."/>
            <person name="Alvarado L."/>
            <person name="Arachchi H.M."/>
            <person name="Berlin A.M."/>
            <person name="Chapman S.B."/>
            <person name="Dewar J."/>
            <person name="Goldberg J."/>
            <person name="Griggs A."/>
            <person name="Gujja S."/>
            <person name="Hansen M."/>
            <person name="Howarth C."/>
            <person name="Imamovic A."/>
            <person name="Larimer J."/>
            <person name="McCowan C."/>
            <person name="Murphy C."/>
            <person name="Neiman D."/>
            <person name="Pearson M."/>
            <person name="Priest M."/>
            <person name="Roberts A."/>
            <person name="Saif S."/>
            <person name="Shea T."/>
            <person name="Sisk P."/>
            <person name="Sykes S."/>
            <person name="Wortman J."/>
            <person name="Nusbaum C."/>
            <person name="Birren B."/>
        </authorList>
    </citation>
    <scope>NUCLEOTIDE SEQUENCE [LARGE SCALE GENOMIC DNA]</scope>
    <source>
        <strain evidence="9 10">Palo Alto/Uganda</strain>
    </source>
</reference>
<dbReference type="PROSITE" id="PS50089">
    <property type="entry name" value="ZF_RING_2"/>
    <property type="match status" value="1"/>
</dbReference>
<dbReference type="AlphaFoldDB" id="W4J5W7"/>
<evidence type="ECO:0000256" key="6">
    <source>
        <dbReference type="SAM" id="MobiDB-lite"/>
    </source>
</evidence>
<proteinExistence type="predicted"/>
<protein>
    <submittedName>
        <fullName evidence="9">Uncharacterized protein</fullName>
    </submittedName>
</protein>
<keyword evidence="3" id="KW-0862">Zinc</keyword>
<dbReference type="GO" id="GO:0005737">
    <property type="term" value="C:cytoplasm"/>
    <property type="evidence" value="ECO:0007669"/>
    <property type="project" value="TreeGrafter"/>
</dbReference>
<dbReference type="GO" id="GO:0034657">
    <property type="term" value="C:GID complex"/>
    <property type="evidence" value="ECO:0007669"/>
    <property type="project" value="TreeGrafter"/>
</dbReference>
<dbReference type="SMART" id="SM00184">
    <property type="entry name" value="RING"/>
    <property type="match status" value="1"/>
</dbReference>
<keyword evidence="1" id="KW-0479">Metal-binding</keyword>
<feature type="region of interest" description="Disordered" evidence="6">
    <location>
        <begin position="104"/>
        <end position="167"/>
    </location>
</feature>
<sequence>MKLKKKNKIKNMKEVEGSVLNDEKGDMEKTTVEKTQNERSEKSNITEERNDKKVLANNFQNEVQCEKDIKEQKEIHKVENVKVEENNDDETKIIENKGNELDVNQEVKNVNQNDSNMTEKNVSEEIQENKGENIQKNESRTIEKKEKTQKLCDKKDEKKKNKDDFDTLCKKDKKGIHYGSYKKNIKKRRYYSNFLYDEKMQMQMKRNKNEGYYNKGNKTKKENLVSKEKVKSEKAGFNKKNDSSDSDDEYKKSKGRKGTDKKPNNDKKKFDKSNDDKKKKKEKEVHKNNKEFVKEKKNENDQDKSLKKENEKKVYVHLESPLDILVCAGLISSKKLIEAQAILKENNKRLQEVKNSSFANNSNEKSLEKEKNKNPNENGSLLSNSLAVEVDLSGCFFFHSSFTCPISRDKSSRDNPPYLLTCGHAICKNCVDKIHAQRSRQFKCPMCPQYLHLLEVIKIIIYFFFFTWH</sequence>
<dbReference type="InterPro" id="IPR044063">
    <property type="entry name" value="ZF_RING_GID"/>
</dbReference>
<feature type="compositionally biased region" description="Basic and acidic residues" evidence="6">
    <location>
        <begin position="365"/>
        <end position="374"/>
    </location>
</feature>
<name>W4J5W7_PLAFP</name>
<gene>
    <name evidence="9" type="ORF">PFUGPA_01025</name>
</gene>
<dbReference type="SUPFAM" id="SSF57850">
    <property type="entry name" value="RING/U-box"/>
    <property type="match status" value="1"/>
</dbReference>
<feature type="region of interest" description="Disordered" evidence="6">
    <location>
        <begin position="354"/>
        <end position="378"/>
    </location>
</feature>
<feature type="compositionally biased region" description="Basic and acidic residues" evidence="6">
    <location>
        <begin position="121"/>
        <end position="167"/>
    </location>
</feature>
<dbReference type="InterPro" id="IPR045098">
    <property type="entry name" value="Fyv10_fam"/>
</dbReference>
<evidence type="ECO:0000256" key="3">
    <source>
        <dbReference type="ARBA" id="ARBA00022833"/>
    </source>
</evidence>
<dbReference type="Pfam" id="PF13445">
    <property type="entry name" value="zf-RING_UBOX"/>
    <property type="match status" value="1"/>
</dbReference>
<feature type="region of interest" description="Disordered" evidence="6">
    <location>
        <begin position="207"/>
        <end position="306"/>
    </location>
</feature>
<feature type="region of interest" description="Disordered" evidence="6">
    <location>
        <begin position="1"/>
        <end position="52"/>
    </location>
</feature>
<feature type="compositionally biased region" description="Basic residues" evidence="6">
    <location>
        <begin position="1"/>
        <end position="10"/>
    </location>
</feature>
<evidence type="ECO:0000256" key="2">
    <source>
        <dbReference type="ARBA" id="ARBA00022771"/>
    </source>
</evidence>
<evidence type="ECO:0000313" key="10">
    <source>
        <dbReference type="Proteomes" id="UP000019103"/>
    </source>
</evidence>
<dbReference type="Gene3D" id="3.30.40.10">
    <property type="entry name" value="Zinc/RING finger domain, C3HC4 (zinc finger)"/>
    <property type="match status" value="1"/>
</dbReference>
<dbReference type="InterPro" id="IPR017907">
    <property type="entry name" value="Znf_RING_CS"/>
</dbReference>
<evidence type="ECO:0000313" key="9">
    <source>
        <dbReference type="EMBL" id="ETW57006.1"/>
    </source>
</evidence>
<dbReference type="Proteomes" id="UP000019103">
    <property type="component" value="Unassembled WGS sequence"/>
</dbReference>
<dbReference type="EMBL" id="KI927284">
    <property type="protein sequence ID" value="ETW57006.1"/>
    <property type="molecule type" value="Genomic_DNA"/>
</dbReference>
<feature type="zinc finger region" description="RING-Gid-type" evidence="5">
    <location>
        <begin position="404"/>
        <end position="447"/>
    </location>
</feature>
<evidence type="ECO:0000259" key="7">
    <source>
        <dbReference type="PROSITE" id="PS50089"/>
    </source>
</evidence>
<reference evidence="9 10" key="1">
    <citation type="submission" date="2013-02" db="EMBL/GenBank/DDBJ databases">
        <title>The Genome Annotation of Plasmodium falciparum Palo Alto/Uganda.</title>
        <authorList>
            <consortium name="The Broad Institute Genome Sequencing Platform"/>
            <consortium name="The Broad Institute Genome Sequencing Center for Infectious Disease"/>
            <person name="Neafsey D."/>
            <person name="Hoffman S."/>
            <person name="Volkman S."/>
            <person name="Rosenthal P."/>
            <person name="Walker B."/>
            <person name="Young S.K."/>
            <person name="Zeng Q."/>
            <person name="Gargeya S."/>
            <person name="Fitzgerald M."/>
            <person name="Haas B."/>
            <person name="Abouelleil A."/>
            <person name="Allen A.W."/>
            <person name="Alvarado L."/>
            <person name="Arachchi H.M."/>
            <person name="Berlin A.M."/>
            <person name="Chapman S.B."/>
            <person name="Gainer-Dewar J."/>
            <person name="Goldberg J."/>
            <person name="Griggs A."/>
            <person name="Gujja S."/>
            <person name="Hansen M."/>
            <person name="Howarth C."/>
            <person name="Imamovic A."/>
            <person name="Ireland A."/>
            <person name="Larimer J."/>
            <person name="McCowan C."/>
            <person name="Murphy C."/>
            <person name="Pearson M."/>
            <person name="Poon T.W."/>
            <person name="Priest M."/>
            <person name="Roberts A."/>
            <person name="Saif S."/>
            <person name="Shea T."/>
            <person name="Sisk P."/>
            <person name="Sykes S."/>
            <person name="Wortman J."/>
            <person name="Nusbaum C."/>
            <person name="Birren B."/>
        </authorList>
    </citation>
    <scope>NUCLEOTIDE SEQUENCE [LARGE SCALE GENOMIC DNA]</scope>
    <source>
        <strain evidence="9 10">Palo Alto/Uganda</strain>
    </source>
</reference>
<dbReference type="PANTHER" id="PTHR12170:SF3">
    <property type="entry name" value="GH10162P"/>
    <property type="match status" value="1"/>
</dbReference>
<accession>W4J5W7</accession>
<dbReference type="GO" id="GO:0005634">
    <property type="term" value="C:nucleus"/>
    <property type="evidence" value="ECO:0007669"/>
    <property type="project" value="TreeGrafter"/>
</dbReference>
<dbReference type="OMA" id="TCGRIWR"/>
<feature type="domain" description="RING-Gid-type" evidence="8">
    <location>
        <begin position="404"/>
        <end position="447"/>
    </location>
</feature>
<dbReference type="PANTHER" id="PTHR12170">
    <property type="entry name" value="MACROPHAGE ERYTHROBLAST ATTACHER-RELATED"/>
    <property type="match status" value="1"/>
</dbReference>
<feature type="compositionally biased region" description="Basic and acidic residues" evidence="6">
    <location>
        <begin position="11"/>
        <end position="52"/>
    </location>
</feature>
<dbReference type="PROSITE" id="PS00518">
    <property type="entry name" value="ZF_RING_1"/>
    <property type="match status" value="1"/>
</dbReference>
<dbReference type="InterPro" id="IPR001841">
    <property type="entry name" value="Znf_RING"/>
</dbReference>
<evidence type="ECO:0000256" key="5">
    <source>
        <dbReference type="PROSITE-ProRule" id="PRU01215"/>
    </source>
</evidence>
<dbReference type="InterPro" id="IPR027370">
    <property type="entry name" value="Znf-RING_euk"/>
</dbReference>
<evidence type="ECO:0000256" key="4">
    <source>
        <dbReference type="PROSITE-ProRule" id="PRU00175"/>
    </source>
</evidence>
<dbReference type="PROSITE" id="PS51867">
    <property type="entry name" value="ZF_RING_GID"/>
    <property type="match status" value="1"/>
</dbReference>